<dbReference type="RefSeq" id="WP_312031458.1">
    <property type="nucleotide sequence ID" value="NZ_CP051151.1"/>
</dbReference>
<gene>
    <name evidence="1" type="ORF">HF295_07050</name>
</gene>
<evidence type="ECO:0000313" key="2">
    <source>
        <dbReference type="Proteomes" id="UP000512167"/>
    </source>
</evidence>
<dbReference type="KEGG" id="tbk:HF295_07050"/>
<protein>
    <recommendedName>
        <fullName evidence="3">DUF2268 domain-containing protein</fullName>
    </recommendedName>
</protein>
<accession>A0A7L6N361</accession>
<dbReference type="AlphaFoldDB" id="A0A7L6N361"/>
<keyword evidence="2" id="KW-1185">Reference proteome</keyword>
<evidence type="ECO:0000313" key="1">
    <source>
        <dbReference type="EMBL" id="QLY40613.1"/>
    </source>
</evidence>
<proteinExistence type="predicted"/>
<name>A0A7L6N361_9MOLU</name>
<organism evidence="1 2">
    <name type="scientific">Hujiaoplasma nucleasis</name>
    <dbReference type="NCBI Taxonomy" id="2725268"/>
    <lineage>
        <taxon>Bacteria</taxon>
        <taxon>Bacillati</taxon>
        <taxon>Mycoplasmatota</taxon>
        <taxon>Mollicutes</taxon>
        <taxon>Candidatus Izemoplasmatales</taxon>
        <taxon>Hujiaoplasmataceae</taxon>
        <taxon>Hujiaoplasma</taxon>
    </lineage>
</organism>
<dbReference type="Proteomes" id="UP000512167">
    <property type="component" value="Chromosome"/>
</dbReference>
<dbReference type="EMBL" id="CP051151">
    <property type="protein sequence ID" value="QLY40613.1"/>
    <property type="molecule type" value="Genomic_DNA"/>
</dbReference>
<reference evidence="1 2" key="1">
    <citation type="submission" date="2020-04" db="EMBL/GenBank/DDBJ databases">
        <authorList>
            <person name="Zheng R.K."/>
            <person name="Sun C.M."/>
        </authorList>
    </citation>
    <scope>NUCLEOTIDE SEQUENCE [LARGE SCALE GENOMIC DNA]</scope>
    <source>
        <strain evidence="2">zrk29</strain>
    </source>
</reference>
<evidence type="ECO:0008006" key="3">
    <source>
        <dbReference type="Google" id="ProtNLM"/>
    </source>
</evidence>
<sequence length="281" mass="33876">MKITNAIKNIKQLYVNNEFVYERWLSYIKDIFPEDYSIFIDDIKDYDFDNDCLPILNEVIVSDERIINLEFLFDQLTRNLESLVLQHFHKSLDVEIILYLGLCNGAGWVRTIQGQCKVLLGIEKIFELNWDDEKHMIGLIYHELGHVYQNQYGVLERYFNNSKDQYLWQLFTEGVAMVFEQILMNNHNYYHQDDGQWLLYFDKHLPNLANDFYHDLTVMNSQNQRYFGDWVYYNKHNDAGYYLGAKFVQFILLYETFDHIILFNIEKVKTYFSMFLKGVRK</sequence>